<dbReference type="Proteomes" id="UP000053392">
    <property type="component" value="Unassembled WGS sequence"/>
</dbReference>
<dbReference type="HOGENOM" id="CLU_2941636_0_0_1"/>
<gene>
    <name evidence="1" type="ORF">I313_02411</name>
</gene>
<reference evidence="1 2" key="1">
    <citation type="submission" date="2015-01" db="EMBL/GenBank/DDBJ databases">
        <title>The Genome Sequence of Cryptococcus gattii Ram5.</title>
        <authorList>
            <consortium name="The Broad Institute Genomics Platform"/>
            <person name="Cuomo C."/>
            <person name="Litvintseva A."/>
            <person name="Chen Y."/>
            <person name="Heitman J."/>
            <person name="Sun S."/>
            <person name="Springer D."/>
            <person name="Dromer F."/>
            <person name="Young S."/>
            <person name="Zeng Q."/>
            <person name="Gargeya S."/>
            <person name="Abouelleil A."/>
            <person name="Alvarado L."/>
            <person name="Chapman S.B."/>
            <person name="Gainer-Dewar J."/>
            <person name="Goldberg J."/>
            <person name="Griggs A."/>
            <person name="Gujja S."/>
            <person name="Hansen M."/>
            <person name="Howarth C."/>
            <person name="Imamovic A."/>
            <person name="Larimer J."/>
            <person name="Murphy C."/>
            <person name="Naylor J."/>
            <person name="Pearson M."/>
            <person name="Priest M."/>
            <person name="Roberts A."/>
            <person name="Saif S."/>
            <person name="Shea T."/>
            <person name="Sykes S."/>
            <person name="Wortman J."/>
            <person name="Nusbaum C."/>
            <person name="Birren B."/>
        </authorList>
    </citation>
    <scope>NUCLEOTIDE SEQUENCE [LARGE SCALE GENOMIC DNA]</scope>
    <source>
        <strain evidence="1 2">Ram5</strain>
    </source>
</reference>
<proteinExistence type="predicted"/>
<evidence type="ECO:0000313" key="1">
    <source>
        <dbReference type="EMBL" id="KIR41290.1"/>
    </source>
</evidence>
<accession>A0A0D0V8W1</accession>
<protein>
    <submittedName>
        <fullName evidence="1">Uncharacterized protein</fullName>
    </submittedName>
</protein>
<evidence type="ECO:0000313" key="2">
    <source>
        <dbReference type="Proteomes" id="UP000053392"/>
    </source>
</evidence>
<organism evidence="1 2">
    <name type="scientific">Cryptococcus deuterogattii Ram5</name>
    <dbReference type="NCBI Taxonomy" id="1296110"/>
    <lineage>
        <taxon>Eukaryota</taxon>
        <taxon>Fungi</taxon>
        <taxon>Dikarya</taxon>
        <taxon>Basidiomycota</taxon>
        <taxon>Agaricomycotina</taxon>
        <taxon>Tremellomycetes</taxon>
        <taxon>Tremellales</taxon>
        <taxon>Cryptococcaceae</taxon>
        <taxon>Cryptococcus</taxon>
        <taxon>Cryptococcus gattii species complex</taxon>
    </lineage>
</organism>
<sequence length="60" mass="6524">MTFPKAPLVPRPAVPQPMIQFHLVGLRVLVSTGVFHIANGAVAIPWKRSVPITLSPSIRL</sequence>
<dbReference type="EMBL" id="KN847900">
    <property type="protein sequence ID" value="KIR41290.1"/>
    <property type="molecule type" value="Genomic_DNA"/>
</dbReference>
<dbReference type="AlphaFoldDB" id="A0A0D0V8W1"/>
<name>A0A0D0V8W1_9TREE</name>
<keyword evidence="2" id="KW-1185">Reference proteome</keyword>